<dbReference type="GO" id="GO:0005634">
    <property type="term" value="C:nucleus"/>
    <property type="evidence" value="ECO:0007669"/>
    <property type="project" value="UniProtKB-SubCell"/>
</dbReference>
<reference evidence="5" key="1">
    <citation type="submission" date="2025-08" db="UniProtKB">
        <authorList>
            <consortium name="Ensembl"/>
        </authorList>
    </citation>
    <scope>IDENTIFICATION</scope>
</reference>
<feature type="compositionally biased region" description="Basic residues" evidence="3">
    <location>
        <begin position="128"/>
        <end position="140"/>
    </location>
</feature>
<keyword evidence="2" id="KW-0158">Chromosome</keyword>
<evidence type="ECO:0000256" key="3">
    <source>
        <dbReference type="SAM" id="MobiDB-lite"/>
    </source>
</evidence>
<dbReference type="InterPro" id="IPR005818">
    <property type="entry name" value="Histone_H1/H5_H15"/>
</dbReference>
<dbReference type="Gene3D" id="1.10.10.10">
    <property type="entry name" value="Winged helix-like DNA-binding domain superfamily/Winged helix DNA-binding domain"/>
    <property type="match status" value="1"/>
</dbReference>
<keyword evidence="1 2" id="KW-0238">DNA-binding</keyword>
<dbReference type="GO" id="GO:0030527">
    <property type="term" value="F:structural constituent of chromatin"/>
    <property type="evidence" value="ECO:0007669"/>
    <property type="project" value="InterPro"/>
</dbReference>
<evidence type="ECO:0000256" key="2">
    <source>
        <dbReference type="RuleBase" id="RU003894"/>
    </source>
</evidence>
<dbReference type="AlphaFoldDB" id="A0A3Q3VQA6"/>
<dbReference type="InterPro" id="IPR005819">
    <property type="entry name" value="H1/H5"/>
</dbReference>
<organism evidence="5 6">
    <name type="scientific">Mola mola</name>
    <name type="common">Ocean sunfish</name>
    <name type="synonym">Tetraodon mola</name>
    <dbReference type="NCBI Taxonomy" id="94237"/>
    <lineage>
        <taxon>Eukaryota</taxon>
        <taxon>Metazoa</taxon>
        <taxon>Chordata</taxon>
        <taxon>Craniata</taxon>
        <taxon>Vertebrata</taxon>
        <taxon>Euteleostomi</taxon>
        <taxon>Actinopterygii</taxon>
        <taxon>Neopterygii</taxon>
        <taxon>Teleostei</taxon>
        <taxon>Neoteleostei</taxon>
        <taxon>Acanthomorphata</taxon>
        <taxon>Eupercaria</taxon>
        <taxon>Tetraodontiformes</taxon>
        <taxon>Molidae</taxon>
        <taxon>Mola</taxon>
    </lineage>
</organism>
<reference evidence="5" key="2">
    <citation type="submission" date="2025-09" db="UniProtKB">
        <authorList>
            <consortium name="Ensembl"/>
        </authorList>
    </citation>
    <scope>IDENTIFICATION</scope>
</reference>
<feature type="domain" description="H15" evidence="4">
    <location>
        <begin position="22"/>
        <end position="95"/>
    </location>
</feature>
<protein>
    <recommendedName>
        <fullName evidence="4">H15 domain-containing protein</fullName>
    </recommendedName>
</protein>
<keyword evidence="6" id="KW-1185">Reference proteome</keyword>
<dbReference type="SMART" id="SM00526">
    <property type="entry name" value="H15"/>
    <property type="match status" value="1"/>
</dbReference>
<dbReference type="PRINTS" id="PR00624">
    <property type="entry name" value="HISTONEH5"/>
</dbReference>
<dbReference type="InterPro" id="IPR036390">
    <property type="entry name" value="WH_DNA-bd_sf"/>
</dbReference>
<comment type="similarity">
    <text evidence="2">Belongs to the histone H1/H5 family.</text>
</comment>
<evidence type="ECO:0000259" key="4">
    <source>
        <dbReference type="PROSITE" id="PS51504"/>
    </source>
</evidence>
<sequence length="167" mass="17716">MSGRACTELLERTGPESQRQIAGASVSDLILRAASASTERGGTSLAVLIRALRAGGYDVEGNRARIVNAIKRLVANKALVQTKGTGASGSFGVNKKSPAPRKKKPKAKEMKRVGKAGGDITPAAKKAPERRKRKSPRKAKVPTAAKKPMKVKRAVTTSMRTRSASKK</sequence>
<evidence type="ECO:0000256" key="1">
    <source>
        <dbReference type="ARBA" id="ARBA00023125"/>
    </source>
</evidence>
<accession>A0A3Q3VQA6</accession>
<proteinExistence type="inferred from homology"/>
<keyword evidence="2" id="KW-0539">Nucleus</keyword>
<dbReference type="GO" id="GO:0006334">
    <property type="term" value="P:nucleosome assembly"/>
    <property type="evidence" value="ECO:0007669"/>
    <property type="project" value="InterPro"/>
</dbReference>
<name>A0A3Q3VQA6_MOLML</name>
<dbReference type="InterPro" id="IPR036388">
    <property type="entry name" value="WH-like_DNA-bd_sf"/>
</dbReference>
<evidence type="ECO:0000313" key="5">
    <source>
        <dbReference type="Ensembl" id="ENSMMOP00000000422.1"/>
    </source>
</evidence>
<dbReference type="STRING" id="94237.ENSMMOP00000000422"/>
<dbReference type="SUPFAM" id="SSF46785">
    <property type="entry name" value="Winged helix' DNA-binding domain"/>
    <property type="match status" value="1"/>
</dbReference>
<dbReference type="GO" id="GO:0000786">
    <property type="term" value="C:nucleosome"/>
    <property type="evidence" value="ECO:0007669"/>
    <property type="project" value="InterPro"/>
</dbReference>
<dbReference type="Ensembl" id="ENSMMOT00000000428.1">
    <property type="protein sequence ID" value="ENSMMOP00000000422.1"/>
    <property type="gene ID" value="ENSMMOG00000000341.1"/>
</dbReference>
<dbReference type="PROSITE" id="PS51504">
    <property type="entry name" value="H15"/>
    <property type="match status" value="1"/>
</dbReference>
<evidence type="ECO:0000313" key="6">
    <source>
        <dbReference type="Proteomes" id="UP000261620"/>
    </source>
</evidence>
<dbReference type="Proteomes" id="UP000261620">
    <property type="component" value="Unplaced"/>
</dbReference>
<feature type="region of interest" description="Disordered" evidence="3">
    <location>
        <begin position="84"/>
        <end position="167"/>
    </location>
</feature>
<dbReference type="Pfam" id="PF00538">
    <property type="entry name" value="Linker_histone"/>
    <property type="match status" value="1"/>
</dbReference>
<dbReference type="GO" id="GO:0003677">
    <property type="term" value="F:DNA binding"/>
    <property type="evidence" value="ECO:0007669"/>
    <property type="project" value="UniProtKB-KW"/>
</dbReference>
<feature type="compositionally biased region" description="Polar residues" evidence="3">
    <location>
        <begin position="155"/>
        <end position="167"/>
    </location>
</feature>
<comment type="subcellular location">
    <subcellularLocation>
        <location evidence="2">Nucleus</location>
    </subcellularLocation>
</comment>